<evidence type="ECO:0000256" key="7">
    <source>
        <dbReference type="HAMAP-Rule" id="MF_02065"/>
    </source>
</evidence>
<evidence type="ECO:0000256" key="1">
    <source>
        <dbReference type="ARBA" id="ARBA00022475"/>
    </source>
</evidence>
<dbReference type="Gene3D" id="3.30.160.60">
    <property type="entry name" value="Classic Zinc Finger"/>
    <property type="match status" value="1"/>
</dbReference>
<proteinExistence type="inferred from homology"/>
<keyword evidence="3 7" id="KW-1133">Transmembrane helix</keyword>
<evidence type="ECO:0000256" key="4">
    <source>
        <dbReference type="ARBA" id="ARBA00023136"/>
    </source>
</evidence>
<evidence type="ECO:0000256" key="5">
    <source>
        <dbReference type="ARBA" id="ARBA00023239"/>
    </source>
</evidence>
<comment type="function">
    <text evidence="7">Functions as a peptidoglycan terminase that cleaves nascent peptidoglycan strands endolytically to terminate their elongation.</text>
</comment>
<organism evidence="8 9">
    <name type="scientific">Microbulbifer bruguierae</name>
    <dbReference type="NCBI Taxonomy" id="3029061"/>
    <lineage>
        <taxon>Bacteria</taxon>
        <taxon>Pseudomonadati</taxon>
        <taxon>Pseudomonadota</taxon>
        <taxon>Gammaproteobacteria</taxon>
        <taxon>Cellvibrionales</taxon>
        <taxon>Microbulbiferaceae</taxon>
        <taxon>Microbulbifer</taxon>
    </lineage>
</organism>
<keyword evidence="4 7" id="KW-0472">Membrane</keyword>
<evidence type="ECO:0000313" key="8">
    <source>
        <dbReference type="EMBL" id="WGL17019.1"/>
    </source>
</evidence>
<dbReference type="Gene3D" id="3.30.1490.480">
    <property type="entry name" value="Endolytic murein transglycosylase"/>
    <property type="match status" value="1"/>
</dbReference>
<keyword evidence="9" id="KW-1185">Reference proteome</keyword>
<evidence type="ECO:0000256" key="2">
    <source>
        <dbReference type="ARBA" id="ARBA00022692"/>
    </source>
</evidence>
<keyword evidence="7" id="KW-0997">Cell inner membrane</keyword>
<dbReference type="RefSeq" id="WP_280320836.1">
    <property type="nucleotide sequence ID" value="NZ_CP118605.1"/>
</dbReference>
<dbReference type="HAMAP" id="MF_02065">
    <property type="entry name" value="MltG"/>
    <property type="match status" value="1"/>
</dbReference>
<dbReference type="InterPro" id="IPR003770">
    <property type="entry name" value="MLTG-like"/>
</dbReference>
<dbReference type="NCBIfam" id="TIGR00247">
    <property type="entry name" value="endolytic transglycosylase MltG"/>
    <property type="match status" value="1"/>
</dbReference>
<keyword evidence="2 7" id="KW-0812">Transmembrane</keyword>
<evidence type="ECO:0000256" key="3">
    <source>
        <dbReference type="ARBA" id="ARBA00022989"/>
    </source>
</evidence>
<dbReference type="CDD" id="cd08010">
    <property type="entry name" value="MltG_like"/>
    <property type="match status" value="1"/>
</dbReference>
<accession>A0ABY8NF79</accession>
<name>A0ABY8NF79_9GAMM</name>
<reference evidence="8 9" key="1">
    <citation type="submission" date="2023-02" db="EMBL/GenBank/DDBJ databases">
        <title>Description and genomic characterization of Microbulbifer bruguierae sp. nov., isolated from the sediment of mangrove plant Bruguiera sexangula.</title>
        <authorList>
            <person name="Long M."/>
        </authorList>
    </citation>
    <scope>NUCLEOTIDE SEQUENCE [LARGE SCALE GENOMIC DNA]</scope>
    <source>
        <strain evidence="8 9">H12</strain>
    </source>
</reference>
<protein>
    <recommendedName>
        <fullName evidence="7">Endolytic murein transglycosylase</fullName>
        <ecNumber evidence="7">4.2.2.29</ecNumber>
    </recommendedName>
    <alternativeName>
        <fullName evidence="7">Peptidoglycan lytic transglycosylase</fullName>
    </alternativeName>
    <alternativeName>
        <fullName evidence="7">Peptidoglycan polymerization terminase</fullName>
    </alternativeName>
</protein>
<keyword evidence="5 7" id="KW-0456">Lyase</keyword>
<dbReference type="Pfam" id="PF02618">
    <property type="entry name" value="YceG"/>
    <property type="match status" value="1"/>
</dbReference>
<dbReference type="PANTHER" id="PTHR30518:SF2">
    <property type="entry name" value="ENDOLYTIC MUREIN TRANSGLYCOSYLASE"/>
    <property type="match status" value="1"/>
</dbReference>
<dbReference type="EC" id="4.2.2.29" evidence="7"/>
<evidence type="ECO:0000256" key="6">
    <source>
        <dbReference type="ARBA" id="ARBA00023316"/>
    </source>
</evidence>
<dbReference type="Proteomes" id="UP001236500">
    <property type="component" value="Chromosome"/>
</dbReference>
<gene>
    <name evidence="7 8" type="primary">mltG</name>
    <name evidence="8" type="ORF">PVT68_01665</name>
</gene>
<feature type="site" description="Important for catalytic activity" evidence="7">
    <location>
        <position position="239"/>
    </location>
</feature>
<dbReference type="PANTHER" id="PTHR30518">
    <property type="entry name" value="ENDOLYTIC MUREIN TRANSGLYCOSYLASE"/>
    <property type="match status" value="1"/>
</dbReference>
<keyword evidence="1 7" id="KW-1003">Cell membrane</keyword>
<evidence type="ECO:0000313" key="9">
    <source>
        <dbReference type="Proteomes" id="UP001236500"/>
    </source>
</evidence>
<keyword evidence="6 7" id="KW-0961">Cell wall biogenesis/degradation</keyword>
<dbReference type="EMBL" id="CP118605">
    <property type="protein sequence ID" value="WGL17019.1"/>
    <property type="molecule type" value="Genomic_DNA"/>
</dbReference>
<comment type="catalytic activity">
    <reaction evidence="7">
        <text>a peptidoglycan chain = a peptidoglycan chain with N-acetyl-1,6-anhydromuramyl-[peptide] at the reducing end + a peptidoglycan chain with N-acetylglucosamine at the non-reducing end.</text>
        <dbReference type="EC" id="4.2.2.29"/>
    </reaction>
</comment>
<comment type="similarity">
    <text evidence="7">Belongs to the transglycosylase MltG family.</text>
</comment>
<sequence length="370" mass="41359">MTSKKSNSKSTSTKSRGKSAHSVRFRWLRWLFILCFLLLCTVAVGLWSAQKALVSPLVLPVDGMRIDVENGSNLSTILYRLEEQGVLPSRLWARIYARIKRQSSIHPGEYMVPAGSNAMDLVGRLHRGDVTRYRITIVEGWTFEQALTQIRNGRKVKPTDAAASVAVAAASLGIEGNPEGRIFPDTYVYRSGATDMDLLREAFERMAAVLQREWEDRAEGLPYESPYEALIMASIVEKETGVPSERDEIAGVFVRRLGKGMRLQTDPTVIYGLGDKYDGNLRRADLRTATPYNTYVINGMPPTPIALPGREAIWAALHPKEGGSLYFVAKGDGSHHFSSSLDEHNRAVREFQLKRRSDYRSRPADTNPTN</sequence>